<comment type="caution">
    <text evidence="1">The sequence shown here is derived from an EMBL/GenBank/DDBJ whole genome shotgun (WGS) entry which is preliminary data.</text>
</comment>
<evidence type="ECO:0000313" key="1">
    <source>
        <dbReference type="EMBL" id="KAI8013451.1"/>
    </source>
</evidence>
<proteinExistence type="predicted"/>
<dbReference type="EMBL" id="CM045761">
    <property type="protein sequence ID" value="KAI8013451.1"/>
    <property type="molecule type" value="Genomic_DNA"/>
</dbReference>
<dbReference type="Proteomes" id="UP001060215">
    <property type="component" value="Chromosome 4"/>
</dbReference>
<evidence type="ECO:0000313" key="2">
    <source>
        <dbReference type="Proteomes" id="UP001060215"/>
    </source>
</evidence>
<keyword evidence="2" id="KW-1185">Reference proteome</keyword>
<accession>A0ACC0HN67</accession>
<reference evidence="1 2" key="1">
    <citation type="journal article" date="2022" name="Plant J.">
        <title>Chromosome-level genome of Camellia lanceoleosa provides a valuable resource for understanding genome evolution and self-incompatibility.</title>
        <authorList>
            <person name="Gong W."/>
            <person name="Xiao S."/>
            <person name="Wang L."/>
            <person name="Liao Z."/>
            <person name="Chang Y."/>
            <person name="Mo W."/>
            <person name="Hu G."/>
            <person name="Li W."/>
            <person name="Zhao G."/>
            <person name="Zhu H."/>
            <person name="Hu X."/>
            <person name="Ji K."/>
            <person name="Xiang X."/>
            <person name="Song Q."/>
            <person name="Yuan D."/>
            <person name="Jin S."/>
            <person name="Zhang L."/>
        </authorList>
    </citation>
    <scope>NUCLEOTIDE SEQUENCE [LARGE SCALE GENOMIC DNA]</scope>
    <source>
        <strain evidence="1">SQ_2022a</strain>
    </source>
</reference>
<name>A0ACC0HN67_9ERIC</name>
<sequence length="164" mass="18430">MEKKKHEVFFSTKLKLSILFIALMMFQSHGLSQGSHVDQLGQLRALWRAKRHAQSLSDHEEWMIVAGLGDGGGGEGSFEVGKMEDDEIEGGLPGQPTGVMFKQYAGGDTDAVVPVSGTRYAIDALNLSVIKPWHPWSDDTNEVRFKRLNWLFHYTSMQFLAQFE</sequence>
<gene>
    <name evidence="1" type="ORF">LOK49_LG05G01838</name>
</gene>
<protein>
    <submittedName>
        <fullName evidence="1">Uncharacterized protein</fullName>
    </submittedName>
</protein>
<organism evidence="1 2">
    <name type="scientific">Camellia lanceoleosa</name>
    <dbReference type="NCBI Taxonomy" id="1840588"/>
    <lineage>
        <taxon>Eukaryota</taxon>
        <taxon>Viridiplantae</taxon>
        <taxon>Streptophyta</taxon>
        <taxon>Embryophyta</taxon>
        <taxon>Tracheophyta</taxon>
        <taxon>Spermatophyta</taxon>
        <taxon>Magnoliopsida</taxon>
        <taxon>eudicotyledons</taxon>
        <taxon>Gunneridae</taxon>
        <taxon>Pentapetalae</taxon>
        <taxon>asterids</taxon>
        <taxon>Ericales</taxon>
        <taxon>Theaceae</taxon>
        <taxon>Camellia</taxon>
    </lineage>
</organism>